<dbReference type="InterPro" id="IPR006070">
    <property type="entry name" value="Sua5-like_dom"/>
</dbReference>
<dbReference type="GO" id="GO:0005524">
    <property type="term" value="F:ATP binding"/>
    <property type="evidence" value="ECO:0007669"/>
    <property type="project" value="UniProtKB-KW"/>
</dbReference>
<dbReference type="AlphaFoldDB" id="A0A6J6D3C7"/>
<dbReference type="InterPro" id="IPR017945">
    <property type="entry name" value="DHBP_synth_RibB-like_a/b_dom"/>
</dbReference>
<evidence type="ECO:0000256" key="4">
    <source>
        <dbReference type="ARBA" id="ARBA00022490"/>
    </source>
</evidence>
<comment type="subcellular location">
    <subcellularLocation>
        <location evidence="1">Cytoplasm</location>
    </subcellularLocation>
</comment>
<evidence type="ECO:0000256" key="8">
    <source>
        <dbReference type="ARBA" id="ARBA00022741"/>
    </source>
</evidence>
<sequence length="213" mass="22550">MAQRIDLTSEDLAIAVETAVRNITAGEVIVVPSEFGYIYLCDAFAQDAVKALHILRGDGEAVAAQVFIKDPTVLTGLVKSVSDDIKVLTEKFWPGGLSITFNANPGLSWNLGDGGRLGKVNIRIPNHNFLLEILKNTGPLATASAALTGKVATLDLTQLPIYESDIGVIFSAGILTSPGKSTVIDATGSQLKVKRIGVISENEIRAVIPNLLV</sequence>
<dbReference type="InterPro" id="IPR050156">
    <property type="entry name" value="TC-AMP_synthase_SUA5"/>
</dbReference>
<dbReference type="Gene3D" id="3.90.870.10">
    <property type="entry name" value="DHBP synthase"/>
    <property type="match status" value="1"/>
</dbReference>
<evidence type="ECO:0000256" key="1">
    <source>
        <dbReference type="ARBA" id="ARBA00004496"/>
    </source>
</evidence>
<evidence type="ECO:0000256" key="7">
    <source>
        <dbReference type="ARBA" id="ARBA00022695"/>
    </source>
</evidence>
<dbReference type="GO" id="GO:0061710">
    <property type="term" value="F:L-threonylcarbamoyladenylate synthase"/>
    <property type="evidence" value="ECO:0007669"/>
    <property type="project" value="UniProtKB-EC"/>
</dbReference>
<dbReference type="GO" id="GO:0000049">
    <property type="term" value="F:tRNA binding"/>
    <property type="evidence" value="ECO:0007669"/>
    <property type="project" value="TreeGrafter"/>
</dbReference>
<name>A0A6J6D3C7_9ZZZZ</name>
<comment type="similarity">
    <text evidence="2">Belongs to the SUA5 family.</text>
</comment>
<keyword evidence="7" id="KW-0548">Nucleotidyltransferase</keyword>
<dbReference type="GO" id="GO:0003725">
    <property type="term" value="F:double-stranded RNA binding"/>
    <property type="evidence" value="ECO:0007669"/>
    <property type="project" value="InterPro"/>
</dbReference>
<keyword evidence="9" id="KW-0067">ATP-binding</keyword>
<dbReference type="GO" id="GO:0005737">
    <property type="term" value="C:cytoplasm"/>
    <property type="evidence" value="ECO:0007669"/>
    <property type="project" value="UniProtKB-SubCell"/>
</dbReference>
<feature type="domain" description="YrdC-like" evidence="12">
    <location>
        <begin position="13"/>
        <end position="199"/>
    </location>
</feature>
<evidence type="ECO:0000256" key="3">
    <source>
        <dbReference type="ARBA" id="ARBA00012584"/>
    </source>
</evidence>
<evidence type="ECO:0000259" key="12">
    <source>
        <dbReference type="PROSITE" id="PS51163"/>
    </source>
</evidence>
<evidence type="ECO:0000256" key="6">
    <source>
        <dbReference type="ARBA" id="ARBA00022694"/>
    </source>
</evidence>
<comment type="catalytic activity">
    <reaction evidence="11">
        <text>L-threonine + hydrogencarbonate + ATP = L-threonylcarbamoyladenylate + diphosphate + H2O</text>
        <dbReference type="Rhea" id="RHEA:36407"/>
        <dbReference type="ChEBI" id="CHEBI:15377"/>
        <dbReference type="ChEBI" id="CHEBI:17544"/>
        <dbReference type="ChEBI" id="CHEBI:30616"/>
        <dbReference type="ChEBI" id="CHEBI:33019"/>
        <dbReference type="ChEBI" id="CHEBI:57926"/>
        <dbReference type="ChEBI" id="CHEBI:73682"/>
        <dbReference type="EC" id="2.7.7.87"/>
    </reaction>
</comment>
<evidence type="ECO:0000256" key="2">
    <source>
        <dbReference type="ARBA" id="ARBA00007663"/>
    </source>
</evidence>
<evidence type="ECO:0000256" key="5">
    <source>
        <dbReference type="ARBA" id="ARBA00022679"/>
    </source>
</evidence>
<dbReference type="SUPFAM" id="SSF55821">
    <property type="entry name" value="YrdC/RibB"/>
    <property type="match status" value="1"/>
</dbReference>
<dbReference type="EMBL" id="CAEZSY010000101">
    <property type="protein sequence ID" value="CAB4557795.1"/>
    <property type="molecule type" value="Genomic_DNA"/>
</dbReference>
<dbReference type="PANTHER" id="PTHR17490:SF16">
    <property type="entry name" value="THREONYLCARBAMOYL-AMP SYNTHASE"/>
    <property type="match status" value="1"/>
</dbReference>
<evidence type="ECO:0000313" key="13">
    <source>
        <dbReference type="EMBL" id="CAB4557795.1"/>
    </source>
</evidence>
<accession>A0A6J6D3C7</accession>
<organism evidence="13">
    <name type="scientific">freshwater metagenome</name>
    <dbReference type="NCBI Taxonomy" id="449393"/>
    <lineage>
        <taxon>unclassified sequences</taxon>
        <taxon>metagenomes</taxon>
        <taxon>ecological metagenomes</taxon>
    </lineage>
</organism>
<keyword evidence="6" id="KW-0819">tRNA processing</keyword>
<dbReference type="GO" id="GO:0006450">
    <property type="term" value="P:regulation of translational fidelity"/>
    <property type="evidence" value="ECO:0007669"/>
    <property type="project" value="TreeGrafter"/>
</dbReference>
<evidence type="ECO:0000256" key="11">
    <source>
        <dbReference type="ARBA" id="ARBA00048366"/>
    </source>
</evidence>
<gene>
    <name evidence="13" type="ORF">UFOPK1509_00698</name>
</gene>
<dbReference type="PROSITE" id="PS51163">
    <property type="entry name" value="YRDC"/>
    <property type="match status" value="1"/>
</dbReference>
<dbReference type="Pfam" id="PF01300">
    <property type="entry name" value="Sua5_yciO_yrdC"/>
    <property type="match status" value="1"/>
</dbReference>
<protein>
    <recommendedName>
        <fullName evidence="10">L-threonylcarbamoyladenylate synthase</fullName>
        <ecNumber evidence="3">2.7.7.87</ecNumber>
    </recommendedName>
    <alternativeName>
        <fullName evidence="10">L-threonylcarbamoyladenylate synthase</fullName>
    </alternativeName>
</protein>
<proteinExistence type="inferred from homology"/>
<dbReference type="GO" id="GO:0008033">
    <property type="term" value="P:tRNA processing"/>
    <property type="evidence" value="ECO:0007669"/>
    <property type="project" value="UniProtKB-KW"/>
</dbReference>
<dbReference type="EC" id="2.7.7.87" evidence="3"/>
<evidence type="ECO:0000256" key="9">
    <source>
        <dbReference type="ARBA" id="ARBA00022840"/>
    </source>
</evidence>
<keyword evidence="4" id="KW-0963">Cytoplasm</keyword>
<dbReference type="PANTHER" id="PTHR17490">
    <property type="entry name" value="SUA5"/>
    <property type="match status" value="1"/>
</dbReference>
<evidence type="ECO:0000256" key="10">
    <source>
        <dbReference type="ARBA" id="ARBA00029774"/>
    </source>
</evidence>
<reference evidence="13" key="1">
    <citation type="submission" date="2020-05" db="EMBL/GenBank/DDBJ databases">
        <authorList>
            <person name="Chiriac C."/>
            <person name="Salcher M."/>
            <person name="Ghai R."/>
            <person name="Kavagutti S V."/>
        </authorList>
    </citation>
    <scope>NUCLEOTIDE SEQUENCE</scope>
</reference>
<keyword evidence="5" id="KW-0808">Transferase</keyword>
<keyword evidence="8" id="KW-0547">Nucleotide-binding</keyword>